<protein>
    <recommendedName>
        <fullName evidence="3">Ferritin-like domain-containing protein</fullName>
    </recommendedName>
</protein>
<reference evidence="1 2" key="1">
    <citation type="journal article" date="2015" name="Genome Announc.">
        <title>Complete genome sequences for 59 burkholderia isolates, both pathogenic and near neighbor.</title>
        <authorList>
            <person name="Johnson S.L."/>
            <person name="Bishop-Lilly K.A."/>
            <person name="Ladner J.T."/>
            <person name="Daligault H.E."/>
            <person name="Davenport K.W."/>
            <person name="Jaissle J."/>
            <person name="Frey K.G."/>
            <person name="Koroleva G.I."/>
            <person name="Bruce D.C."/>
            <person name="Coyne S.R."/>
            <person name="Broomall S.M."/>
            <person name="Li P.E."/>
            <person name="Teshima H."/>
            <person name="Gibbons H.S."/>
            <person name="Palacios G.F."/>
            <person name="Rosenzweig C.N."/>
            <person name="Redden C.L."/>
            <person name="Xu Y."/>
            <person name="Minogue T.D."/>
            <person name="Chain P.S."/>
        </authorList>
    </citation>
    <scope>NUCLEOTIDE SEQUENCE [LARGE SCALE GENOMIC DNA]</scope>
    <source>
        <strain evidence="1 2">ATCC BAA-463</strain>
    </source>
</reference>
<evidence type="ECO:0000313" key="1">
    <source>
        <dbReference type="EMBL" id="AJZ59055.1"/>
    </source>
</evidence>
<evidence type="ECO:0000313" key="2">
    <source>
        <dbReference type="Proteomes" id="UP000032614"/>
    </source>
</evidence>
<dbReference type="AlphaFoldDB" id="A0AAU8SYV8"/>
<proteinExistence type="predicted"/>
<name>A0AAU8SYV8_9BURK</name>
<dbReference type="EMBL" id="CP010026">
    <property type="protein sequence ID" value="AJZ59055.1"/>
    <property type="molecule type" value="Genomic_DNA"/>
</dbReference>
<evidence type="ECO:0008006" key="3">
    <source>
        <dbReference type="Google" id="ProtNLM"/>
    </source>
</evidence>
<gene>
    <name evidence="1" type="ORF">OI25_600</name>
</gene>
<dbReference type="Proteomes" id="UP000032614">
    <property type="component" value="Chromosome 1"/>
</dbReference>
<organism evidence="1 2">
    <name type="scientific">Paraburkholderia fungorum</name>
    <dbReference type="NCBI Taxonomy" id="134537"/>
    <lineage>
        <taxon>Bacteria</taxon>
        <taxon>Pseudomonadati</taxon>
        <taxon>Pseudomonadota</taxon>
        <taxon>Betaproteobacteria</taxon>
        <taxon>Burkholderiales</taxon>
        <taxon>Burkholderiaceae</taxon>
        <taxon>Paraburkholderia</taxon>
    </lineage>
</organism>
<dbReference type="KEGG" id="bfn:OI25_600"/>
<accession>A0AAU8SYV8</accession>
<sequence length="254" mass="28460">MTLLGVALRDQAVKGLYDEVSLKTLIAVTESDHGDGWTSITQNGQTSIGASPTKAPAAALAHELLHAKLKLAGYHQFSHFVSKPEHGQMLKMHLEALDNELQHHRIFDQYLALGLPAKHFYRDNDIHTFRKIRRELDRSKKTDSFDLFLPLFLSVIAPGGAGTEIERAQLRRYFETRCSALVWNKLLQVEAAFADWRDSSSLEASETIRRVLSHSDFIDRAWFGTSSDPDEFPGSGTFIGKPFSAEEAAVWHGL</sequence>